<evidence type="ECO:0000256" key="10">
    <source>
        <dbReference type="ARBA" id="ARBA00032317"/>
    </source>
</evidence>
<dbReference type="Gene3D" id="3.30.559.30">
    <property type="entry name" value="Nonribosomal peptide synthetase, condensation domain"/>
    <property type="match status" value="1"/>
</dbReference>
<dbReference type="GO" id="GO:0016746">
    <property type="term" value="F:acyltransferase activity"/>
    <property type="evidence" value="ECO:0007669"/>
    <property type="project" value="UniProtKB-KW"/>
</dbReference>
<dbReference type="Pfam" id="PF00668">
    <property type="entry name" value="Condensation"/>
    <property type="match status" value="1"/>
</dbReference>
<keyword evidence="15" id="KW-1185">Reference proteome</keyword>
<dbReference type="InterPro" id="IPR031641">
    <property type="entry name" value="PapA_C"/>
</dbReference>
<reference evidence="14 15" key="1">
    <citation type="journal article" date="2019" name="Genome Biol. Evol.">
        <title>Day and night: Metabolic profiles and evolutionary relationships of six axenic non-marine cyanobacteria.</title>
        <authorList>
            <person name="Will S.E."/>
            <person name="Henke P."/>
            <person name="Boedeker C."/>
            <person name="Huang S."/>
            <person name="Brinkmann H."/>
            <person name="Rohde M."/>
            <person name="Jarek M."/>
            <person name="Friedl T."/>
            <person name="Seufert S."/>
            <person name="Schumacher M."/>
            <person name="Overmann J."/>
            <person name="Neumann-Schaal M."/>
            <person name="Petersen J."/>
        </authorList>
    </citation>
    <scope>NUCLEOTIDE SEQUENCE [LARGE SCALE GENOMIC DNA]</scope>
    <source>
        <strain evidence="14 15">PCC 6912</strain>
    </source>
</reference>
<organism evidence="14 15">
    <name type="scientific">Chlorogloeopsis fritschii PCC 6912</name>
    <dbReference type="NCBI Taxonomy" id="211165"/>
    <lineage>
        <taxon>Bacteria</taxon>
        <taxon>Bacillati</taxon>
        <taxon>Cyanobacteriota</taxon>
        <taxon>Cyanophyceae</taxon>
        <taxon>Nostocales</taxon>
        <taxon>Chlorogloeopsidaceae</taxon>
        <taxon>Chlorogloeopsis</taxon>
    </lineage>
</organism>
<keyword evidence="7" id="KW-0808">Transferase</keyword>
<keyword evidence="8" id="KW-0012">Acyltransferase</keyword>
<feature type="domain" description="Phthiocerol/phthiodiolone dimycocerosyl transferase C-terminal" evidence="13">
    <location>
        <begin position="222"/>
        <end position="363"/>
    </location>
</feature>
<protein>
    <recommendedName>
        <fullName evidence="6">Phthiocerol/phthiodiolone dimycocerosyl transferase</fullName>
        <ecNumber evidence="5">2.3.1.282</ecNumber>
    </recommendedName>
    <alternativeName>
        <fullName evidence="11">Acyltransferase PapA5</fullName>
    </alternativeName>
    <alternativeName>
        <fullName evidence="9">Phthiocerol/phthiodiolone O-acyltransferase</fullName>
    </alternativeName>
    <alternativeName>
        <fullName evidence="10">Polyketide synthase-associated protein A5</fullName>
    </alternativeName>
</protein>
<evidence type="ECO:0000259" key="12">
    <source>
        <dbReference type="Pfam" id="PF00668"/>
    </source>
</evidence>
<accession>A0A3S5K272</accession>
<dbReference type="STRING" id="211165.GCA_000317285_00540"/>
<gene>
    <name evidence="14" type="ORF">PCC6912_24450</name>
</gene>
<evidence type="ECO:0000259" key="13">
    <source>
        <dbReference type="Pfam" id="PF16911"/>
    </source>
</evidence>
<comment type="caution">
    <text evidence="14">The sequence shown here is derived from an EMBL/GenBank/DDBJ whole genome shotgun (WGS) entry which is preliminary data.</text>
</comment>
<dbReference type="InterPro" id="IPR001242">
    <property type="entry name" value="Condensation_dom"/>
</dbReference>
<sequence length="467" mass="52482">MLYDRKLSPLEQVIEVVNRRASAYNIVTTCRIQGIFSEEILRQALEVLQSRHPRLNCRIVGKLSSLRFETGVINIPLRVVEKYAPQQWQEVALEELNQKIESDKSLMRVALVQIKTEKNLNYLITTIHHAIADGLSCIQLHSELLRYCQKITSCEPIEVATLPALPSIEKLMPASMQGWRGAVNIFLTVCRQLLKKIWYRPKTLKFEKFVPIESRYSGMVHRTLNIEQTEKLVSVCRQNQTTVHSALCAAMLFAAARKITGGKKANLGVSCWSNINLRNRFKPEISDRHLGVLVSGDISCHTLKTNTSFWDLARNSRQQMKATIASDRVFCSALLIKLFTDFLLACPRQMFGTVGVTNIGRVNIASDYGLFELEEISFVPAWAAFGGLCVAVLTFESKMFLNFMFSEPAISQEIAEILADNVLACIVKACNNTNFTFADQMSAAHYHLSSSASKALSVAPPVSRHHQ</sequence>
<dbReference type="PANTHER" id="PTHR28037:SF1">
    <property type="entry name" value="ALCOHOL O-ACETYLTRANSFERASE 1-RELATED"/>
    <property type="match status" value="1"/>
</dbReference>
<proteinExistence type="inferred from homology"/>
<evidence type="ECO:0000256" key="3">
    <source>
        <dbReference type="ARBA" id="ARBA00001907"/>
    </source>
</evidence>
<dbReference type="AlphaFoldDB" id="A0A3S5K272"/>
<evidence type="ECO:0000313" key="14">
    <source>
        <dbReference type="EMBL" id="RUR83071.1"/>
    </source>
</evidence>
<evidence type="ECO:0000256" key="5">
    <source>
        <dbReference type="ARBA" id="ARBA00012866"/>
    </source>
</evidence>
<dbReference type="PANTHER" id="PTHR28037">
    <property type="entry name" value="ALCOHOL O-ACETYLTRANSFERASE 1-RELATED"/>
    <property type="match status" value="1"/>
</dbReference>
<evidence type="ECO:0000256" key="8">
    <source>
        <dbReference type="ARBA" id="ARBA00023315"/>
    </source>
</evidence>
<evidence type="ECO:0000313" key="15">
    <source>
        <dbReference type="Proteomes" id="UP000268857"/>
    </source>
</evidence>
<evidence type="ECO:0000256" key="2">
    <source>
        <dbReference type="ARBA" id="ARBA00000625"/>
    </source>
</evidence>
<dbReference type="EC" id="2.3.1.282" evidence="5"/>
<evidence type="ECO:0000256" key="6">
    <source>
        <dbReference type="ARBA" id="ARBA00013449"/>
    </source>
</evidence>
<evidence type="ECO:0000256" key="4">
    <source>
        <dbReference type="ARBA" id="ARBA00006558"/>
    </source>
</evidence>
<dbReference type="GO" id="GO:0008610">
    <property type="term" value="P:lipid biosynthetic process"/>
    <property type="evidence" value="ECO:0007669"/>
    <property type="project" value="UniProtKB-ARBA"/>
</dbReference>
<dbReference type="Proteomes" id="UP000268857">
    <property type="component" value="Unassembled WGS sequence"/>
</dbReference>
<dbReference type="SUPFAM" id="SSF52777">
    <property type="entry name" value="CoA-dependent acyltransferases"/>
    <property type="match status" value="2"/>
</dbReference>
<feature type="domain" description="Condensation" evidence="12">
    <location>
        <begin position="15"/>
        <end position="158"/>
    </location>
</feature>
<dbReference type="RefSeq" id="WP_016879231.1">
    <property type="nucleotide sequence ID" value="NZ_AJLN01000037.1"/>
</dbReference>
<dbReference type="InterPro" id="IPR023213">
    <property type="entry name" value="CAT-like_dom_sf"/>
</dbReference>
<evidence type="ECO:0000256" key="7">
    <source>
        <dbReference type="ARBA" id="ARBA00022679"/>
    </source>
</evidence>
<comment type="catalytic activity">
    <reaction evidence="1">
        <text>2 a mycocerosyl-[mycocerosic acid synthase] + a phthiocerol = a dimycocerosyl phthiocerol + 2 holo-[mycocerosic acid synthase].</text>
        <dbReference type="EC" id="2.3.1.282"/>
    </reaction>
</comment>
<dbReference type="Gene3D" id="3.30.559.10">
    <property type="entry name" value="Chloramphenicol acetyltransferase-like domain"/>
    <property type="match status" value="1"/>
</dbReference>
<evidence type="ECO:0000256" key="1">
    <source>
        <dbReference type="ARBA" id="ARBA00000026"/>
    </source>
</evidence>
<evidence type="ECO:0000256" key="9">
    <source>
        <dbReference type="ARBA" id="ARBA00030465"/>
    </source>
</evidence>
<evidence type="ECO:0000256" key="11">
    <source>
        <dbReference type="ARBA" id="ARBA00033407"/>
    </source>
</evidence>
<dbReference type="InterPro" id="IPR052058">
    <property type="entry name" value="Alcohol_O-acetyltransferase"/>
</dbReference>
<dbReference type="EMBL" id="RSCJ01000008">
    <property type="protein sequence ID" value="RUR83071.1"/>
    <property type="molecule type" value="Genomic_DNA"/>
</dbReference>
<comment type="catalytic activity">
    <reaction evidence="3">
        <text>2 a mycocerosyl-[mycocerosic acid synthase] + a phthiodiolone = a dimycocerosyl phthiodiolone + 2 holo-[mycocerosic acid synthase].</text>
        <dbReference type="EC" id="2.3.1.282"/>
    </reaction>
</comment>
<name>A0A3S5K272_CHLFR</name>
<comment type="catalytic activity">
    <reaction evidence="2">
        <text>2 a mycocerosyl-[mycocerosic acid synthase] + a phenolphthiocerol = a dimycocerosyl phenolphthiocerol + 2 holo-[mycocerosic acid synthase].</text>
        <dbReference type="EC" id="2.3.1.282"/>
    </reaction>
</comment>
<dbReference type="Pfam" id="PF16911">
    <property type="entry name" value="PapA_C"/>
    <property type="match status" value="1"/>
</dbReference>
<comment type="similarity">
    <text evidence="4">Belongs to the acyltransferase PapA5 family.</text>
</comment>